<dbReference type="EMBL" id="AP023361">
    <property type="protein sequence ID" value="BCJ89863.1"/>
    <property type="molecule type" value="Genomic_DNA"/>
</dbReference>
<dbReference type="RefSeq" id="WP_222876539.1">
    <property type="nucleotide sequence ID" value="NZ_AP023361.1"/>
</dbReference>
<dbReference type="AlphaFoldDB" id="A0A6S6QFJ1"/>
<proteinExistence type="predicted"/>
<dbReference type="KEGG" id="tso:IZ6_05980"/>
<organism evidence="3 4">
    <name type="scientific">Terrihabitans soli</name>
    <dbReference type="NCBI Taxonomy" id="708113"/>
    <lineage>
        <taxon>Bacteria</taxon>
        <taxon>Pseudomonadati</taxon>
        <taxon>Pseudomonadota</taxon>
        <taxon>Alphaproteobacteria</taxon>
        <taxon>Hyphomicrobiales</taxon>
        <taxon>Terrihabitans</taxon>
    </lineage>
</organism>
<reference evidence="3 4" key="1">
    <citation type="submission" date="2020-08" db="EMBL/GenBank/DDBJ databases">
        <title>Genome sequence of Rhizobiales bacterium strain IZ6.</title>
        <authorList>
            <person name="Nakai R."/>
            <person name="Naganuma T."/>
        </authorList>
    </citation>
    <scope>NUCLEOTIDE SEQUENCE [LARGE SCALE GENOMIC DNA]</scope>
    <source>
        <strain evidence="3 4">IZ6</strain>
    </source>
</reference>
<dbReference type="Proteomes" id="UP000515317">
    <property type="component" value="Chromosome"/>
</dbReference>
<feature type="region of interest" description="Disordered" evidence="1">
    <location>
        <begin position="27"/>
        <end position="64"/>
    </location>
</feature>
<accession>A0A6S6QFJ1</accession>
<evidence type="ECO:0000313" key="4">
    <source>
        <dbReference type="Proteomes" id="UP000515317"/>
    </source>
</evidence>
<evidence type="ECO:0000256" key="2">
    <source>
        <dbReference type="SAM" id="SignalP"/>
    </source>
</evidence>
<feature type="chain" id="PRO_5027565476" evidence="2">
    <location>
        <begin position="19"/>
        <end position="110"/>
    </location>
</feature>
<protein>
    <submittedName>
        <fullName evidence="3">Uncharacterized protein</fullName>
    </submittedName>
</protein>
<keyword evidence="2" id="KW-0732">Signal</keyword>
<evidence type="ECO:0000313" key="3">
    <source>
        <dbReference type="EMBL" id="BCJ89863.1"/>
    </source>
</evidence>
<name>A0A6S6QFJ1_9HYPH</name>
<gene>
    <name evidence="3" type="ORF">IZ6_05980</name>
</gene>
<feature type="signal peptide" evidence="2">
    <location>
        <begin position="1"/>
        <end position="18"/>
    </location>
</feature>
<feature type="compositionally biased region" description="Low complexity" evidence="1">
    <location>
        <begin position="47"/>
        <end position="59"/>
    </location>
</feature>
<keyword evidence="4" id="KW-1185">Reference proteome</keyword>
<sequence length="110" mass="11294">MKLTSIAIALIAASSVLAANTSAMAFPQGPKDLQAKPQPKFPGPKGPGDFKNPPKGNGPHNHDHSFNPAFGIILGVGAIAAAAAAADAAQDDTVCWKEKHKGQVVLICEE</sequence>
<evidence type="ECO:0000256" key="1">
    <source>
        <dbReference type="SAM" id="MobiDB-lite"/>
    </source>
</evidence>